<organism evidence="1 2">
    <name type="scientific">Prevotella multiformis DSM 16608</name>
    <dbReference type="NCBI Taxonomy" id="888743"/>
    <lineage>
        <taxon>Bacteria</taxon>
        <taxon>Pseudomonadati</taxon>
        <taxon>Bacteroidota</taxon>
        <taxon>Bacteroidia</taxon>
        <taxon>Bacteroidales</taxon>
        <taxon>Prevotellaceae</taxon>
        <taxon>Prevotella</taxon>
    </lineage>
</organism>
<keyword evidence="2" id="KW-1185">Reference proteome</keyword>
<evidence type="ECO:0000313" key="2">
    <source>
        <dbReference type="Proteomes" id="UP000005697"/>
    </source>
</evidence>
<protein>
    <submittedName>
        <fullName evidence="1">Uncharacterized protein</fullName>
    </submittedName>
</protein>
<reference evidence="1 2" key="1">
    <citation type="submission" date="2011-01" db="EMBL/GenBank/DDBJ databases">
        <authorList>
            <person name="Muzny D."/>
            <person name="Qin X."/>
            <person name="Deng J."/>
            <person name="Jiang H."/>
            <person name="Liu Y."/>
            <person name="Qu J."/>
            <person name="Song X.-Z."/>
            <person name="Zhang L."/>
            <person name="Thornton R."/>
            <person name="Coyle M."/>
            <person name="Francisco L."/>
            <person name="Jackson L."/>
            <person name="Javaid M."/>
            <person name="Korchina V."/>
            <person name="Kovar C."/>
            <person name="Mata R."/>
            <person name="Mathew T."/>
            <person name="Ngo R."/>
            <person name="Nguyen L."/>
            <person name="Nguyen N."/>
            <person name="Okwuonu G."/>
            <person name="Ongeri F."/>
            <person name="Pham C."/>
            <person name="Simmons D."/>
            <person name="Wilczek-Boney K."/>
            <person name="Hale W."/>
            <person name="Jakkamsetti A."/>
            <person name="Pham P."/>
            <person name="Ruth R."/>
            <person name="San Lucas F."/>
            <person name="Warren J."/>
            <person name="Zhang J."/>
            <person name="Zhao Z."/>
            <person name="Zhou C."/>
            <person name="Zhu D."/>
            <person name="Lee S."/>
            <person name="Bess C."/>
            <person name="Blankenburg K."/>
            <person name="Forbes L."/>
            <person name="Fu Q."/>
            <person name="Gubbala S."/>
            <person name="Hirani K."/>
            <person name="Jayaseelan J.C."/>
            <person name="Lara F."/>
            <person name="Munidasa M."/>
            <person name="Palculict T."/>
            <person name="Patil S."/>
            <person name="Pu L.-L."/>
            <person name="Saada N."/>
            <person name="Tang L."/>
            <person name="Weissenberger G."/>
            <person name="Zhu Y."/>
            <person name="Hemphill L."/>
            <person name="Shang Y."/>
            <person name="Youmans B."/>
            <person name="Ayvaz T."/>
            <person name="Ross M."/>
            <person name="Santibanez J."/>
            <person name="Aqrawi P."/>
            <person name="Gross S."/>
            <person name="Joshi V."/>
            <person name="Fowler G."/>
            <person name="Nazareth L."/>
            <person name="Reid J."/>
            <person name="Worley K."/>
            <person name="Petrosino J."/>
            <person name="Highlander S."/>
            <person name="Gibbs R."/>
        </authorList>
    </citation>
    <scope>NUCLEOTIDE SEQUENCE [LARGE SCALE GENOMIC DNA]</scope>
    <source>
        <strain evidence="1 2">DSM 16608</strain>
    </source>
</reference>
<accession>F0FAV2</accession>
<evidence type="ECO:0000313" key="1">
    <source>
        <dbReference type="EMBL" id="EGC18715.1"/>
    </source>
</evidence>
<dbReference type="STRING" id="888743.HMPREF9141_2719"/>
<dbReference type="AlphaFoldDB" id="F0FAV2"/>
<sequence length="49" mass="5466">MLPAAGNIVPDGRECESRRQAGLLQPTGSGTIRNKKIINHFNQIDYEKK</sequence>
<dbReference type="Proteomes" id="UP000005697">
    <property type="component" value="Unassembled WGS sequence"/>
</dbReference>
<proteinExistence type="predicted"/>
<comment type="caution">
    <text evidence="1">The sequence shown here is derived from an EMBL/GenBank/DDBJ whole genome shotgun (WGS) entry which is preliminary data.</text>
</comment>
<name>F0FAV2_9BACT</name>
<dbReference type="HOGENOM" id="CLU_3139191_0_0_10"/>
<gene>
    <name evidence="1" type="ORF">HMPREF9141_2719</name>
</gene>
<dbReference type="EMBL" id="AEWX01000047">
    <property type="protein sequence ID" value="EGC18715.1"/>
    <property type="molecule type" value="Genomic_DNA"/>
</dbReference>